<accession>A0A366IHC1</accession>
<reference evidence="1 2" key="1">
    <citation type="submission" date="2018-06" db="EMBL/GenBank/DDBJ databases">
        <title>Freshwater and sediment microbial communities from various areas in North America, analyzing microbe dynamics in response to fracking.</title>
        <authorList>
            <person name="Lamendella R."/>
        </authorList>
    </citation>
    <scope>NUCLEOTIDE SEQUENCE [LARGE SCALE GENOMIC DNA]</scope>
    <source>
        <strain evidence="1 2">3b_TX</strain>
    </source>
</reference>
<gene>
    <name evidence="1" type="ORF">DFO65_10911</name>
</gene>
<evidence type="ECO:0000313" key="2">
    <source>
        <dbReference type="Proteomes" id="UP000253509"/>
    </source>
</evidence>
<protein>
    <submittedName>
        <fullName evidence="1">Uncharacterized protein</fullName>
    </submittedName>
</protein>
<dbReference type="AlphaFoldDB" id="A0A366IHC1"/>
<sequence>MNEGQCRVAHDGFPAFSDPHIVMDPRNLGAMQPNRLSASRSFMAKMIREKWRIEREIFDVDGRGNGEARYSITTPEGALTFIAFMQEPSHENRTGRIIGTSWDMTGALLDGVATTDQVRATREEIPRLYEGRATGNTLVWFRSNQSLRVFSAVRAALAQGEQPDTKDLRTVGYIMRNTGLDGNGTFGTIPFAAIRSGHPLKASYHAQMLSAYLMRELSVDLVEELARLDAPETAVRLDPSIKRLIGVGNGSALGLAMLFYNRPVLVHSYISAYLTVIDHVLTSDDIGTADDLASLESHLDRTIRYRSFLTTSYRFFTSNMEIVADLRRIRAKIRAAIRGEVVPTPGLTVLGTIHREASAQVSKEALHSFNTLLMELVPDYCNRVAEECLSFDEHLDLDPTTDLKTIEDIIRTDYRWALELPLNHEDYRDRVWYQSRAAEEPRSGPREEVPEAHELIQSYPVQVRALLSAIEVAEAGTGIGELLAERPELEYIARLVLALKDKPYATAHADPHDIDFVPVWVIRFVNSFIHGLDRTEDHMGRDVRGLIFESAPFRDEIAEADDSTWWWSYEKPNVPVRAPRAPAIGPTASAPEQPKAKVVLTPVQTPITPPSEHATETIGMKFRETRLMAGRALQALNVPHGSWHGAREFIITAVAADIEAAAVFGNLLIETIDPQTGRASAWRPPSYTVENGDLVVDNHGQSLLVTGHVLVNLIGAHSASSPIRVVIRNAAADHAVAGIRLELQRYGIVFDDVGRSDPIIGTARRSENPIPLQTSYHDTISDFCIAGKDVDARTFWNIYYRANAGLDVDTPISRQHTGGTVLDVIQPGERITKQFTSEELHLLTDPDELDNQNIAAFIAAH</sequence>
<keyword evidence="2" id="KW-1185">Reference proteome</keyword>
<name>A0A366IHC1_9MICO</name>
<organism evidence="1 2">
    <name type="scientific">Brevibacterium celere</name>
    <dbReference type="NCBI Taxonomy" id="225845"/>
    <lineage>
        <taxon>Bacteria</taxon>
        <taxon>Bacillati</taxon>
        <taxon>Actinomycetota</taxon>
        <taxon>Actinomycetes</taxon>
        <taxon>Micrococcales</taxon>
        <taxon>Brevibacteriaceae</taxon>
        <taxon>Brevibacterium</taxon>
    </lineage>
</organism>
<dbReference type="EMBL" id="QNSB01000009">
    <property type="protein sequence ID" value="RBP70240.1"/>
    <property type="molecule type" value="Genomic_DNA"/>
</dbReference>
<dbReference type="Proteomes" id="UP000253509">
    <property type="component" value="Unassembled WGS sequence"/>
</dbReference>
<evidence type="ECO:0000313" key="1">
    <source>
        <dbReference type="EMBL" id="RBP70240.1"/>
    </source>
</evidence>
<proteinExistence type="predicted"/>
<comment type="caution">
    <text evidence="1">The sequence shown here is derived from an EMBL/GenBank/DDBJ whole genome shotgun (WGS) entry which is preliminary data.</text>
</comment>